<sequence>MPVADSEPKVPNPRRADLEKLRSDLVKEVDALSKALKGPTEDIGGEKVWVGKNARAWHRELDGRHRKLGEQVGKLLPIIDAAIRNEPEKVSAAEARAYQKSI</sequence>
<evidence type="ECO:0008006" key="3">
    <source>
        <dbReference type="Google" id="ProtNLM"/>
    </source>
</evidence>
<organism evidence="1 2">
    <name type="scientific">Streptomyces calvus</name>
    <dbReference type="NCBI Taxonomy" id="67282"/>
    <lineage>
        <taxon>Bacteria</taxon>
        <taxon>Bacillati</taxon>
        <taxon>Actinomycetota</taxon>
        <taxon>Actinomycetes</taxon>
        <taxon>Kitasatosporales</taxon>
        <taxon>Streptomycetaceae</taxon>
        <taxon>Streptomyces</taxon>
    </lineage>
</organism>
<evidence type="ECO:0000313" key="1">
    <source>
        <dbReference type="EMBL" id="QDI70352.1"/>
    </source>
</evidence>
<dbReference type="EMBL" id="CP022310">
    <property type="protein sequence ID" value="QDI70352.1"/>
    <property type="molecule type" value="Genomic_DNA"/>
</dbReference>
<protein>
    <recommendedName>
        <fullName evidence="3">WXG100 family type VII secretion target</fullName>
    </recommendedName>
</protein>
<accession>A0A514JTX5</accession>
<reference evidence="1 2" key="1">
    <citation type="submission" date="2017-07" db="EMBL/GenBank/DDBJ databases">
        <title>The Complete Genome of Streptomyces asterosporus-ZSY.</title>
        <authorList>
            <person name="Zhang S."/>
        </authorList>
    </citation>
    <scope>NUCLEOTIDE SEQUENCE [LARGE SCALE GENOMIC DNA]</scope>
    <source>
        <strain evidence="1 2">DSM 41452</strain>
    </source>
</reference>
<gene>
    <name evidence="1" type="ORF">CD934_17830</name>
</gene>
<evidence type="ECO:0000313" key="2">
    <source>
        <dbReference type="Proteomes" id="UP000316215"/>
    </source>
</evidence>
<dbReference type="Proteomes" id="UP000316215">
    <property type="component" value="Chromosome"/>
</dbReference>
<dbReference type="KEGG" id="sast:CD934_17830"/>
<dbReference type="RefSeq" id="WP_142232559.1">
    <property type="nucleotide sequence ID" value="NZ_CP022310.1"/>
</dbReference>
<proteinExistence type="predicted"/>
<name>A0A514JTX5_9ACTN</name>
<keyword evidence="2" id="KW-1185">Reference proteome</keyword>
<dbReference type="AlphaFoldDB" id="A0A514JTX5"/>